<keyword evidence="9" id="KW-0762">Sugar transport</keyword>
<evidence type="ECO:0000313" key="9">
    <source>
        <dbReference type="EMBL" id="SFC19473.1"/>
    </source>
</evidence>
<feature type="transmembrane region" description="Helical" evidence="7">
    <location>
        <begin position="84"/>
        <end position="108"/>
    </location>
</feature>
<name>A0A1I1HDB6_9ACTN</name>
<feature type="transmembrane region" description="Helical" evidence="7">
    <location>
        <begin position="157"/>
        <end position="179"/>
    </location>
</feature>
<reference evidence="9 10" key="1">
    <citation type="submission" date="2016-10" db="EMBL/GenBank/DDBJ databases">
        <authorList>
            <person name="de Groot N.N."/>
        </authorList>
    </citation>
    <scope>NUCLEOTIDE SEQUENCE [LARGE SCALE GENOMIC DNA]</scope>
    <source>
        <strain evidence="9 10">CGMCC 1.7056</strain>
    </source>
</reference>
<keyword evidence="5 7" id="KW-1133">Transmembrane helix</keyword>
<feature type="transmembrane region" description="Helical" evidence="7">
    <location>
        <begin position="200"/>
        <end position="225"/>
    </location>
</feature>
<keyword evidence="6 7" id="KW-0472">Membrane</keyword>
<comment type="similarity">
    <text evidence="7">Belongs to the binding-protein-dependent transport system permease family.</text>
</comment>
<dbReference type="AlphaFoldDB" id="A0A1I1HDB6"/>
<dbReference type="PANTHER" id="PTHR43744:SF12">
    <property type="entry name" value="ABC TRANSPORTER PERMEASE PROTEIN MG189-RELATED"/>
    <property type="match status" value="1"/>
</dbReference>
<organism evidence="9 10">
    <name type="scientific">Nocardioides terrae</name>
    <dbReference type="NCBI Taxonomy" id="574651"/>
    <lineage>
        <taxon>Bacteria</taxon>
        <taxon>Bacillati</taxon>
        <taxon>Actinomycetota</taxon>
        <taxon>Actinomycetes</taxon>
        <taxon>Propionibacteriales</taxon>
        <taxon>Nocardioidaceae</taxon>
        <taxon>Nocardioides</taxon>
    </lineage>
</organism>
<evidence type="ECO:0000256" key="3">
    <source>
        <dbReference type="ARBA" id="ARBA00022475"/>
    </source>
</evidence>
<sequence>MTESNSFVSDDDLRRPAVRAVRRVLNVLLLAFLVVVALGPLLWLAKSAVTPAQETLRRPMSLWPSGPDWSIVSDAWTSLDLGRYLVNTVVIAVGSWAVQMLVATTGGYALSVLRPSYGRFLYGAVLVTMFVPTVVLLVPLYLTALDVPLVHVSLVDTYWGAFLPAGASAFNVALVKRFFDNLPSEVIEAARVDGAGPVRLFTSIVLPMSRPVLGVVSVFALLAAWKDFIWPLLVLPDPAKQPISVRLPALAPVTPVDTFLAALLVSTALPIAFFLVFQRFFLRSEGIDGAVKG</sequence>
<gene>
    <name evidence="9" type="ORF">SAMN04487968_104206</name>
</gene>
<dbReference type="InterPro" id="IPR000515">
    <property type="entry name" value="MetI-like"/>
</dbReference>
<evidence type="ECO:0000256" key="6">
    <source>
        <dbReference type="ARBA" id="ARBA00023136"/>
    </source>
</evidence>
<dbReference type="InterPro" id="IPR035906">
    <property type="entry name" value="MetI-like_sf"/>
</dbReference>
<dbReference type="RefSeq" id="WP_091122000.1">
    <property type="nucleotide sequence ID" value="NZ_FOLB01000004.1"/>
</dbReference>
<evidence type="ECO:0000256" key="1">
    <source>
        <dbReference type="ARBA" id="ARBA00004651"/>
    </source>
</evidence>
<evidence type="ECO:0000313" key="10">
    <source>
        <dbReference type="Proteomes" id="UP000198832"/>
    </source>
</evidence>
<feature type="transmembrane region" description="Helical" evidence="7">
    <location>
        <begin position="258"/>
        <end position="277"/>
    </location>
</feature>
<dbReference type="CDD" id="cd06261">
    <property type="entry name" value="TM_PBP2"/>
    <property type="match status" value="1"/>
</dbReference>
<dbReference type="Gene3D" id="1.10.3720.10">
    <property type="entry name" value="MetI-like"/>
    <property type="match status" value="1"/>
</dbReference>
<dbReference type="Proteomes" id="UP000198832">
    <property type="component" value="Unassembled WGS sequence"/>
</dbReference>
<evidence type="ECO:0000256" key="7">
    <source>
        <dbReference type="RuleBase" id="RU363032"/>
    </source>
</evidence>
<dbReference type="EMBL" id="FOLB01000004">
    <property type="protein sequence ID" value="SFC19473.1"/>
    <property type="molecule type" value="Genomic_DNA"/>
</dbReference>
<evidence type="ECO:0000256" key="4">
    <source>
        <dbReference type="ARBA" id="ARBA00022692"/>
    </source>
</evidence>
<keyword evidence="3" id="KW-1003">Cell membrane</keyword>
<evidence type="ECO:0000256" key="5">
    <source>
        <dbReference type="ARBA" id="ARBA00022989"/>
    </source>
</evidence>
<dbReference type="PROSITE" id="PS50928">
    <property type="entry name" value="ABC_TM1"/>
    <property type="match status" value="1"/>
</dbReference>
<evidence type="ECO:0000259" key="8">
    <source>
        <dbReference type="PROSITE" id="PS50928"/>
    </source>
</evidence>
<proteinExistence type="inferred from homology"/>
<feature type="transmembrane region" description="Helical" evidence="7">
    <location>
        <begin position="24"/>
        <end position="45"/>
    </location>
</feature>
<dbReference type="Pfam" id="PF00528">
    <property type="entry name" value="BPD_transp_1"/>
    <property type="match status" value="1"/>
</dbReference>
<dbReference type="STRING" id="574651.SAMN04487968_104206"/>
<dbReference type="GO" id="GO:0005886">
    <property type="term" value="C:plasma membrane"/>
    <property type="evidence" value="ECO:0007669"/>
    <property type="project" value="UniProtKB-SubCell"/>
</dbReference>
<dbReference type="PANTHER" id="PTHR43744">
    <property type="entry name" value="ABC TRANSPORTER PERMEASE PROTEIN MG189-RELATED-RELATED"/>
    <property type="match status" value="1"/>
</dbReference>
<accession>A0A1I1HDB6</accession>
<keyword evidence="4 7" id="KW-0812">Transmembrane</keyword>
<feature type="domain" description="ABC transmembrane type-1" evidence="8">
    <location>
        <begin position="85"/>
        <end position="277"/>
    </location>
</feature>
<keyword evidence="2 7" id="KW-0813">Transport</keyword>
<dbReference type="OrthoDB" id="61122at2"/>
<protein>
    <submittedName>
        <fullName evidence="9">Multiple sugar transport system permease protein</fullName>
    </submittedName>
</protein>
<dbReference type="GO" id="GO:0055085">
    <property type="term" value="P:transmembrane transport"/>
    <property type="evidence" value="ECO:0007669"/>
    <property type="project" value="InterPro"/>
</dbReference>
<keyword evidence="10" id="KW-1185">Reference proteome</keyword>
<comment type="subcellular location">
    <subcellularLocation>
        <location evidence="1 7">Cell membrane</location>
        <topology evidence="1 7">Multi-pass membrane protein</topology>
    </subcellularLocation>
</comment>
<feature type="transmembrane region" description="Helical" evidence="7">
    <location>
        <begin position="120"/>
        <end position="142"/>
    </location>
</feature>
<dbReference type="SUPFAM" id="SSF161098">
    <property type="entry name" value="MetI-like"/>
    <property type="match status" value="1"/>
</dbReference>
<evidence type="ECO:0000256" key="2">
    <source>
        <dbReference type="ARBA" id="ARBA00022448"/>
    </source>
</evidence>